<protein>
    <submittedName>
        <fullName evidence="2">Helix-turn-helix transcriptional regulator</fullName>
    </submittedName>
</protein>
<evidence type="ECO:0000313" key="2">
    <source>
        <dbReference type="EMBL" id="MBO8459047.1"/>
    </source>
</evidence>
<dbReference type="PROSITE" id="PS50943">
    <property type="entry name" value="HTH_CROC1"/>
    <property type="match status" value="1"/>
</dbReference>
<dbReference type="SMART" id="SM00530">
    <property type="entry name" value="HTH_XRE"/>
    <property type="match status" value="1"/>
</dbReference>
<dbReference type="InterPro" id="IPR001387">
    <property type="entry name" value="Cro/C1-type_HTH"/>
</dbReference>
<reference evidence="2" key="2">
    <citation type="journal article" date="2021" name="PeerJ">
        <title>Extensive microbial diversity within the chicken gut microbiome revealed by metagenomics and culture.</title>
        <authorList>
            <person name="Gilroy R."/>
            <person name="Ravi A."/>
            <person name="Getino M."/>
            <person name="Pursley I."/>
            <person name="Horton D.L."/>
            <person name="Alikhan N.F."/>
            <person name="Baker D."/>
            <person name="Gharbi K."/>
            <person name="Hall N."/>
            <person name="Watson M."/>
            <person name="Adriaenssens E.M."/>
            <person name="Foster-Nyarko E."/>
            <person name="Jarju S."/>
            <person name="Secka A."/>
            <person name="Antonio M."/>
            <person name="Oren A."/>
            <person name="Chaudhuri R.R."/>
            <person name="La Ragione R."/>
            <person name="Hildebrand F."/>
            <person name="Pallen M.J."/>
        </authorList>
    </citation>
    <scope>NUCLEOTIDE SEQUENCE</scope>
    <source>
        <strain evidence="2">G3-3990</strain>
    </source>
</reference>
<dbReference type="Gene3D" id="1.10.260.40">
    <property type="entry name" value="lambda repressor-like DNA-binding domains"/>
    <property type="match status" value="1"/>
</dbReference>
<evidence type="ECO:0000259" key="1">
    <source>
        <dbReference type="PROSITE" id="PS50943"/>
    </source>
</evidence>
<evidence type="ECO:0000313" key="3">
    <source>
        <dbReference type="Proteomes" id="UP000823641"/>
    </source>
</evidence>
<sequence length="81" mass="8949">MVLSIFVEKSHCIVNTKDIGKIIKERRMSLKVNQFELAELAGVGINTLVAIERGQGNPKLSTLLAIVDTLGLQLDLIMKEE</sequence>
<name>A0A9D9N3J5_9BACT</name>
<dbReference type="GO" id="GO:0003677">
    <property type="term" value="F:DNA binding"/>
    <property type="evidence" value="ECO:0007669"/>
    <property type="project" value="InterPro"/>
</dbReference>
<dbReference type="InterPro" id="IPR010982">
    <property type="entry name" value="Lambda_DNA-bd_dom_sf"/>
</dbReference>
<dbReference type="AlphaFoldDB" id="A0A9D9N3J5"/>
<dbReference type="Pfam" id="PF01381">
    <property type="entry name" value="HTH_3"/>
    <property type="match status" value="1"/>
</dbReference>
<dbReference type="CDD" id="cd00093">
    <property type="entry name" value="HTH_XRE"/>
    <property type="match status" value="1"/>
</dbReference>
<dbReference type="SUPFAM" id="SSF47413">
    <property type="entry name" value="lambda repressor-like DNA-binding domains"/>
    <property type="match status" value="1"/>
</dbReference>
<dbReference type="EMBL" id="JADIMG010000016">
    <property type="protein sequence ID" value="MBO8459047.1"/>
    <property type="molecule type" value="Genomic_DNA"/>
</dbReference>
<reference evidence="2" key="1">
    <citation type="submission" date="2020-10" db="EMBL/GenBank/DDBJ databases">
        <authorList>
            <person name="Gilroy R."/>
        </authorList>
    </citation>
    <scope>NUCLEOTIDE SEQUENCE</scope>
    <source>
        <strain evidence="2">G3-3990</strain>
    </source>
</reference>
<comment type="caution">
    <text evidence="2">The sequence shown here is derived from an EMBL/GenBank/DDBJ whole genome shotgun (WGS) entry which is preliminary data.</text>
</comment>
<feature type="domain" description="HTH cro/C1-type" evidence="1">
    <location>
        <begin position="23"/>
        <end position="77"/>
    </location>
</feature>
<accession>A0A9D9N3J5</accession>
<dbReference type="Proteomes" id="UP000823641">
    <property type="component" value="Unassembled WGS sequence"/>
</dbReference>
<gene>
    <name evidence="2" type="ORF">IAA73_01750</name>
</gene>
<organism evidence="2 3">
    <name type="scientific">Candidatus Gallipaludibacter merdavium</name>
    <dbReference type="NCBI Taxonomy" id="2840839"/>
    <lineage>
        <taxon>Bacteria</taxon>
        <taxon>Pseudomonadati</taxon>
        <taxon>Bacteroidota</taxon>
        <taxon>Bacteroidia</taxon>
        <taxon>Bacteroidales</taxon>
        <taxon>Candidatus Gallipaludibacter</taxon>
    </lineage>
</organism>
<proteinExistence type="predicted"/>